<protein>
    <submittedName>
        <fullName evidence="2">C0f0f460-7d88-434e-bc0b-18f3145ce43f</fullName>
    </submittedName>
</protein>
<evidence type="ECO:0000313" key="2">
    <source>
        <dbReference type="EMBL" id="SPQ19938.1"/>
    </source>
</evidence>
<evidence type="ECO:0000256" key="1">
    <source>
        <dbReference type="SAM" id="MobiDB-lite"/>
    </source>
</evidence>
<sequence>VGLRWSLSLFLPVLEQSNKPCGSSDPSCRERMRGSKTNWQSRGSRRQAAATEAGTGEGGSRVVRLSTLFELLSGAPGVLIQGQARSCLGLGLNVRGRGRAPWAQL</sequence>
<dbReference type="Proteomes" id="UP000289323">
    <property type="component" value="Unassembled WGS sequence"/>
</dbReference>
<evidence type="ECO:0000313" key="3">
    <source>
        <dbReference type="Proteomes" id="UP000289323"/>
    </source>
</evidence>
<name>A0A3S4AKS6_9PEZI</name>
<dbReference type="AlphaFoldDB" id="A0A3S4AKS6"/>
<reference evidence="2 3" key="1">
    <citation type="submission" date="2018-04" db="EMBL/GenBank/DDBJ databases">
        <authorList>
            <person name="Huttner S."/>
            <person name="Dainat J."/>
        </authorList>
    </citation>
    <scope>NUCLEOTIDE SEQUENCE [LARGE SCALE GENOMIC DNA]</scope>
</reference>
<accession>A0A3S4AKS6</accession>
<feature type="region of interest" description="Disordered" evidence="1">
    <location>
        <begin position="18"/>
        <end position="59"/>
    </location>
</feature>
<proteinExistence type="predicted"/>
<dbReference type="EMBL" id="OUUZ01000003">
    <property type="protein sequence ID" value="SPQ19938.1"/>
    <property type="molecule type" value="Genomic_DNA"/>
</dbReference>
<gene>
    <name evidence="2" type="ORF">TT172_LOCUS2357</name>
</gene>
<organism evidence="2 3">
    <name type="scientific">Thermothielavioides terrestris</name>
    <dbReference type="NCBI Taxonomy" id="2587410"/>
    <lineage>
        <taxon>Eukaryota</taxon>
        <taxon>Fungi</taxon>
        <taxon>Dikarya</taxon>
        <taxon>Ascomycota</taxon>
        <taxon>Pezizomycotina</taxon>
        <taxon>Sordariomycetes</taxon>
        <taxon>Sordariomycetidae</taxon>
        <taxon>Sordariales</taxon>
        <taxon>Chaetomiaceae</taxon>
        <taxon>Thermothielavioides</taxon>
    </lineage>
</organism>
<feature type="non-terminal residue" evidence="2">
    <location>
        <position position="1"/>
    </location>
</feature>